<dbReference type="InterPro" id="IPR020568">
    <property type="entry name" value="Ribosomal_Su5_D2-typ_SF"/>
</dbReference>
<keyword evidence="2" id="KW-0645">Protease</keyword>
<dbReference type="GO" id="GO:0046872">
    <property type="term" value="F:metal ion binding"/>
    <property type="evidence" value="ECO:0007669"/>
    <property type="project" value="UniProtKB-KW"/>
</dbReference>
<dbReference type="PANTHER" id="PTHR22726">
    <property type="entry name" value="METALLOENDOPEPTIDASE OMA1"/>
    <property type="match status" value="1"/>
</dbReference>
<dbReference type="Proteomes" id="UP001215151">
    <property type="component" value="Unassembled WGS sequence"/>
</dbReference>
<feature type="domain" description="Peptidase M48" evidence="7">
    <location>
        <begin position="179"/>
        <end position="335"/>
    </location>
</feature>
<dbReference type="GO" id="GO:0034982">
    <property type="term" value="P:mitochondrial protein processing"/>
    <property type="evidence" value="ECO:0007669"/>
    <property type="project" value="TreeGrafter"/>
</dbReference>
<evidence type="ECO:0000256" key="3">
    <source>
        <dbReference type="ARBA" id="ARBA00022723"/>
    </source>
</evidence>
<dbReference type="Gene3D" id="3.30.2010.10">
    <property type="entry name" value="Metalloproteases ('zincins'), catalytic domain"/>
    <property type="match status" value="1"/>
</dbReference>
<organism evidence="8 9">
    <name type="scientific">Trametes cubensis</name>
    <dbReference type="NCBI Taxonomy" id="1111947"/>
    <lineage>
        <taxon>Eukaryota</taxon>
        <taxon>Fungi</taxon>
        <taxon>Dikarya</taxon>
        <taxon>Basidiomycota</taxon>
        <taxon>Agaricomycotina</taxon>
        <taxon>Agaricomycetes</taxon>
        <taxon>Polyporales</taxon>
        <taxon>Polyporaceae</taxon>
        <taxon>Trametes</taxon>
    </lineage>
</organism>
<proteinExistence type="predicted"/>
<dbReference type="Gene3D" id="3.30.230.70">
    <property type="entry name" value="GHMP Kinase, N-terminal domain"/>
    <property type="match status" value="1"/>
</dbReference>
<evidence type="ECO:0000256" key="5">
    <source>
        <dbReference type="ARBA" id="ARBA00022833"/>
    </source>
</evidence>
<protein>
    <recommendedName>
        <fullName evidence="7">Peptidase M48 domain-containing protein</fullName>
    </recommendedName>
</protein>
<dbReference type="GO" id="GO:0000176">
    <property type="term" value="C:nuclear exosome (RNase complex)"/>
    <property type="evidence" value="ECO:0007669"/>
    <property type="project" value="UniProtKB-ARBA"/>
</dbReference>
<accession>A0AAD7TRC1</accession>
<evidence type="ECO:0000313" key="8">
    <source>
        <dbReference type="EMBL" id="KAJ8473040.1"/>
    </source>
</evidence>
<evidence type="ECO:0000256" key="4">
    <source>
        <dbReference type="ARBA" id="ARBA00022801"/>
    </source>
</evidence>
<evidence type="ECO:0000313" key="9">
    <source>
        <dbReference type="Proteomes" id="UP001215151"/>
    </source>
</evidence>
<dbReference type="SUPFAM" id="SSF54211">
    <property type="entry name" value="Ribosomal protein S5 domain 2-like"/>
    <property type="match status" value="1"/>
</dbReference>
<dbReference type="InterPro" id="IPR027408">
    <property type="entry name" value="PNPase/RNase_PH_dom_sf"/>
</dbReference>
<keyword evidence="3" id="KW-0479">Metal-binding</keyword>
<dbReference type="GO" id="GO:0005743">
    <property type="term" value="C:mitochondrial inner membrane"/>
    <property type="evidence" value="ECO:0007669"/>
    <property type="project" value="TreeGrafter"/>
</dbReference>
<dbReference type="PANTHER" id="PTHR22726:SF1">
    <property type="entry name" value="METALLOENDOPEPTIDASE OMA1, MITOCHONDRIAL"/>
    <property type="match status" value="1"/>
</dbReference>
<evidence type="ECO:0000256" key="1">
    <source>
        <dbReference type="ARBA" id="ARBA00001947"/>
    </source>
</evidence>
<evidence type="ECO:0000256" key="6">
    <source>
        <dbReference type="ARBA" id="ARBA00023049"/>
    </source>
</evidence>
<dbReference type="AlphaFoldDB" id="A0AAD7TRC1"/>
<comment type="caution">
    <text evidence="8">The sequence shown here is derived from an EMBL/GenBank/DDBJ whole genome shotgun (WGS) entry which is preliminary data.</text>
</comment>
<keyword evidence="5" id="KW-0862">Zinc</keyword>
<comment type="cofactor">
    <cofactor evidence="1">
        <name>Zn(2+)</name>
        <dbReference type="ChEBI" id="CHEBI:29105"/>
    </cofactor>
</comment>
<dbReference type="InterPro" id="IPR051156">
    <property type="entry name" value="Mito/Outer_Membr_Metalloprot"/>
</dbReference>
<dbReference type="GO" id="GO:0004222">
    <property type="term" value="F:metalloendopeptidase activity"/>
    <property type="evidence" value="ECO:0007669"/>
    <property type="project" value="InterPro"/>
</dbReference>
<name>A0AAD7TRC1_9APHY</name>
<keyword evidence="4" id="KW-0378">Hydrolase</keyword>
<dbReference type="InterPro" id="IPR001915">
    <property type="entry name" value="Peptidase_M48"/>
</dbReference>
<evidence type="ECO:0000259" key="7">
    <source>
        <dbReference type="Pfam" id="PF01435"/>
    </source>
</evidence>
<dbReference type="CDD" id="cd07331">
    <property type="entry name" value="M48C_Oma1_like"/>
    <property type="match status" value="1"/>
</dbReference>
<keyword evidence="6" id="KW-0482">Metalloprotease</keyword>
<sequence>MSSLARLRCIRPAYLPKTHAWTPRPQQIRIRAFNNYPGGSPRYVRFDSKGQGPYNSWDVRQWNTPSKVMAGIGVFAVGYYISHLEQVPETGRWRFMDISPKFEAALAEAAHQQMLQEFKGKVLPPDHPLTRHIRRVVTRILEANNLGTLEAPDVHTRQRPATDIWAAGDVDRIPPEAGGKEWHLFVVNDDKVVNAMASFGNIVVFTGILPVAKDENGLAAVLGHEIGHAVARHASERYSSMKVFLFLSTLLDIVGIPFSSILTRILYDLPNSRAQEFEADKIGLRLSSRACFDPEAVPEMFKRLGQPERATSGRHIDFLTTHPASEKRSEALREMLPEAYTVQAASPMCGSTADHMARFRDSWLGGLDPDKKEFVYGALKQSLRLDGRGMLEMRTPTLTFGPELGWVECSLGKTRVLAQVDGKMVKPPPERPLEGMITIHSELSSMASNEYEPGR</sequence>
<dbReference type="GO" id="GO:0006515">
    <property type="term" value="P:protein quality control for misfolded or incompletely synthesized proteins"/>
    <property type="evidence" value="ECO:0007669"/>
    <property type="project" value="TreeGrafter"/>
</dbReference>
<keyword evidence="9" id="KW-1185">Reference proteome</keyword>
<dbReference type="EMBL" id="JAPEVG010000237">
    <property type="protein sequence ID" value="KAJ8473040.1"/>
    <property type="molecule type" value="Genomic_DNA"/>
</dbReference>
<gene>
    <name evidence="8" type="ORF">ONZ51_g8117</name>
</gene>
<reference evidence="8" key="1">
    <citation type="submission" date="2022-11" db="EMBL/GenBank/DDBJ databases">
        <title>Genome Sequence of Cubamyces cubensis.</title>
        <authorList>
            <person name="Buettner E."/>
        </authorList>
    </citation>
    <scope>NUCLEOTIDE SEQUENCE</scope>
    <source>
        <strain evidence="8">MPL-01</strain>
    </source>
</reference>
<dbReference type="Pfam" id="PF01435">
    <property type="entry name" value="Peptidase_M48"/>
    <property type="match status" value="1"/>
</dbReference>
<evidence type="ECO:0000256" key="2">
    <source>
        <dbReference type="ARBA" id="ARBA00022670"/>
    </source>
</evidence>